<evidence type="ECO:0000313" key="2">
    <source>
        <dbReference type="Proteomes" id="UP000596276"/>
    </source>
</evidence>
<dbReference type="Proteomes" id="UP000596276">
    <property type="component" value="Chromosome 1"/>
</dbReference>
<accession>A0A7U2MTI9</accession>
<organism evidence="1 2">
    <name type="scientific">Aspergillus flavus (strain ATCC 200026 / FGSC A1120 / IAM 13836 / NRRL 3357 / JCM 12722 / SRRC 167)</name>
    <dbReference type="NCBI Taxonomy" id="332952"/>
    <lineage>
        <taxon>Eukaryota</taxon>
        <taxon>Fungi</taxon>
        <taxon>Dikarya</taxon>
        <taxon>Ascomycota</taxon>
        <taxon>Pezizomycotina</taxon>
        <taxon>Eurotiomycetes</taxon>
        <taxon>Eurotiomycetidae</taxon>
        <taxon>Eurotiales</taxon>
        <taxon>Aspergillaceae</taxon>
        <taxon>Aspergillus</taxon>
        <taxon>Aspergillus subgen. Circumdati</taxon>
    </lineage>
</organism>
<gene>
    <name evidence="1" type="ORF">F9C07_1171372</name>
</gene>
<dbReference type="AlphaFoldDB" id="A0A7U2MTI9"/>
<evidence type="ECO:0000313" key="1">
    <source>
        <dbReference type="EMBL" id="QRD89240.1"/>
    </source>
</evidence>
<dbReference type="VEuPathDB" id="FungiDB:F9C07_1171372"/>
<proteinExistence type="predicted"/>
<keyword evidence="2" id="KW-1185">Reference proteome</keyword>
<dbReference type="EMBL" id="CP044619">
    <property type="protein sequence ID" value="QRD89240.1"/>
    <property type="molecule type" value="Genomic_DNA"/>
</dbReference>
<sequence>MPRNIQVTPKDEESLTVSFYTGHSLFYVEQYGACVHYLVILHRPDCEARANILTYDSTNDTCAYYQKAVSLASRTARFSGLPPMTLEAPLKILVRLVTIILI</sequence>
<reference evidence="2" key="1">
    <citation type="journal article" date="2021" name="G3 (Bethesda)">
        <title>Chromosome assembled and annotated genome sequence of Aspergillus flavus NRRL 3357.</title>
        <authorList>
            <person name="Skerker J.M."/>
            <person name="Pianalto K.M."/>
            <person name="Mondo S.J."/>
            <person name="Yang K."/>
            <person name="Arkin A.P."/>
            <person name="Keller N.P."/>
            <person name="Grigoriev I.V."/>
            <person name="Louise Glass N.L."/>
        </authorList>
    </citation>
    <scope>NUCLEOTIDE SEQUENCE [LARGE SCALE GENOMIC DNA]</scope>
    <source>
        <strain evidence="2">ATCC 200026 / FGSC A1120 / IAM 13836 / NRRL 3357 / JCM 12722 / SRRC 167</strain>
    </source>
</reference>
<name>A0A7U2MTI9_ASPFN</name>
<protein>
    <submittedName>
        <fullName evidence="1">Uncharacterized protein</fullName>
    </submittedName>
</protein>